<name>A0AB34IW64_PRYPA</name>
<evidence type="ECO:0000313" key="3">
    <source>
        <dbReference type="Proteomes" id="UP001515480"/>
    </source>
</evidence>
<protein>
    <submittedName>
        <fullName evidence="2">Uncharacterized protein</fullName>
    </submittedName>
</protein>
<sequence length="329" mass="36234">MAAVRRLAVFRAARGMALASCTAAMVSNTLCLDAPPAPTPARRSPCDLSANADELRRYVDILLKDSSLNQKLIPDAVERALYESVTRAVLETTYWLVGKLDGLTFLGVRLDLERMAGLSARELAASKQLSDGRLTEVVVDRILANSTINQGWIPDAVERQLYLNVLRLLFTVLDDVLSSVRLNILGHTLALDWRPGDGMSCSSDQQAPPVDMVVVRRLTDRMLLDHNLAWLPDDIERQLYDNVHKLVLALLNEVMASASLAVGGSVFHVDLTPLAETPASSDSTNLTDIETALLSLRQREVALSASYHKELAQLKHEKMDLKARRARAC</sequence>
<reference evidence="2 3" key="1">
    <citation type="journal article" date="2024" name="Science">
        <title>Giant polyketide synthase enzymes in the biosynthesis of giant marine polyether toxins.</title>
        <authorList>
            <person name="Fallon T.R."/>
            <person name="Shende V.V."/>
            <person name="Wierzbicki I.H."/>
            <person name="Pendleton A.L."/>
            <person name="Watervoot N.F."/>
            <person name="Auber R.P."/>
            <person name="Gonzalez D.J."/>
            <person name="Wisecaver J.H."/>
            <person name="Moore B.S."/>
        </authorList>
    </citation>
    <scope>NUCLEOTIDE SEQUENCE [LARGE SCALE GENOMIC DNA]</scope>
    <source>
        <strain evidence="2 3">12B1</strain>
    </source>
</reference>
<keyword evidence="3" id="KW-1185">Reference proteome</keyword>
<dbReference type="Proteomes" id="UP001515480">
    <property type="component" value="Unassembled WGS sequence"/>
</dbReference>
<comment type="caution">
    <text evidence="2">The sequence shown here is derived from an EMBL/GenBank/DDBJ whole genome shotgun (WGS) entry which is preliminary data.</text>
</comment>
<evidence type="ECO:0000256" key="1">
    <source>
        <dbReference type="SAM" id="SignalP"/>
    </source>
</evidence>
<evidence type="ECO:0000313" key="2">
    <source>
        <dbReference type="EMBL" id="KAL1507005.1"/>
    </source>
</evidence>
<gene>
    <name evidence="2" type="ORF">AB1Y20_007867</name>
</gene>
<organism evidence="2 3">
    <name type="scientific">Prymnesium parvum</name>
    <name type="common">Toxic golden alga</name>
    <dbReference type="NCBI Taxonomy" id="97485"/>
    <lineage>
        <taxon>Eukaryota</taxon>
        <taxon>Haptista</taxon>
        <taxon>Haptophyta</taxon>
        <taxon>Prymnesiophyceae</taxon>
        <taxon>Prymnesiales</taxon>
        <taxon>Prymnesiaceae</taxon>
        <taxon>Prymnesium</taxon>
    </lineage>
</organism>
<feature type="chain" id="PRO_5044220104" evidence="1">
    <location>
        <begin position="20"/>
        <end position="329"/>
    </location>
</feature>
<keyword evidence="1" id="KW-0732">Signal</keyword>
<dbReference type="AlphaFoldDB" id="A0AB34IW64"/>
<feature type="signal peptide" evidence="1">
    <location>
        <begin position="1"/>
        <end position="19"/>
    </location>
</feature>
<proteinExistence type="predicted"/>
<accession>A0AB34IW64</accession>
<dbReference type="EMBL" id="JBGBPQ010000018">
    <property type="protein sequence ID" value="KAL1507005.1"/>
    <property type="molecule type" value="Genomic_DNA"/>
</dbReference>